<dbReference type="Gene3D" id="3.30.559.10">
    <property type="entry name" value="Chloramphenicol acetyltransferase-like domain"/>
    <property type="match status" value="1"/>
</dbReference>
<comment type="similarity">
    <text evidence="1">Belongs to the plant acyltransferase family.</text>
</comment>
<evidence type="ECO:0000256" key="2">
    <source>
        <dbReference type="ARBA" id="ARBA00022679"/>
    </source>
</evidence>
<dbReference type="AlphaFoldDB" id="A0A2P6RG13"/>
<keyword evidence="2 4" id="KW-0808">Transferase</keyword>
<keyword evidence="5" id="KW-1185">Reference proteome</keyword>
<dbReference type="EMBL" id="PDCK01000041">
    <property type="protein sequence ID" value="PRQ45347.1"/>
    <property type="molecule type" value="Genomic_DNA"/>
</dbReference>
<name>A0A2P6RG13_ROSCH</name>
<comment type="caution">
    <text evidence="4">The sequence shown here is derived from an EMBL/GenBank/DDBJ whole genome shotgun (WGS) entry which is preliminary data.</text>
</comment>
<proteinExistence type="inferred from homology"/>
<evidence type="ECO:0000313" key="4">
    <source>
        <dbReference type="EMBL" id="PRQ45347.1"/>
    </source>
</evidence>
<dbReference type="EC" id="2.3.1.107" evidence="4"/>
<dbReference type="InterPro" id="IPR023213">
    <property type="entry name" value="CAT-like_dom_sf"/>
</dbReference>
<reference evidence="4 5" key="1">
    <citation type="journal article" date="2018" name="Nat. Genet.">
        <title>The Rosa genome provides new insights in the design of modern roses.</title>
        <authorList>
            <person name="Bendahmane M."/>
        </authorList>
    </citation>
    <scope>NUCLEOTIDE SEQUENCE [LARGE SCALE GENOMIC DNA]</scope>
    <source>
        <strain evidence="5">cv. Old Blush</strain>
    </source>
</reference>
<dbReference type="PANTHER" id="PTHR31623">
    <property type="entry name" value="F21J9.9"/>
    <property type="match status" value="1"/>
</dbReference>
<dbReference type="Pfam" id="PF02458">
    <property type="entry name" value="Transferase"/>
    <property type="match status" value="1"/>
</dbReference>
<sequence length="111" mass="12503">MDKIDNHYTKGLQQGAEHLSELNESVDRVISGELITFSFSSFCRFPLYDNDFGWGKPTWVSSSPLTFKNLVVFMDTKEADGIEACISLEEEVMVKFETDIEFLAYASPSGC</sequence>
<dbReference type="Proteomes" id="UP000238479">
    <property type="component" value="Chromosome 3"/>
</dbReference>
<gene>
    <name evidence="4" type="ORF">RchiOBHm_Chr3g0490291</name>
</gene>
<dbReference type="Gramene" id="PRQ45347">
    <property type="protein sequence ID" value="PRQ45347"/>
    <property type="gene ID" value="RchiOBHm_Chr3g0490291"/>
</dbReference>
<evidence type="ECO:0000256" key="3">
    <source>
        <dbReference type="ARBA" id="ARBA00023315"/>
    </source>
</evidence>
<dbReference type="OMA" id="GTEVWIV"/>
<dbReference type="STRING" id="74649.A0A2P6RG13"/>
<protein>
    <submittedName>
        <fullName evidence="4">Putative deacetylvindoline O-acetyltransferase</fullName>
        <ecNumber evidence="4">2.3.1.107</ecNumber>
    </submittedName>
</protein>
<evidence type="ECO:0000313" key="5">
    <source>
        <dbReference type="Proteomes" id="UP000238479"/>
    </source>
</evidence>
<organism evidence="4 5">
    <name type="scientific">Rosa chinensis</name>
    <name type="common">China rose</name>
    <dbReference type="NCBI Taxonomy" id="74649"/>
    <lineage>
        <taxon>Eukaryota</taxon>
        <taxon>Viridiplantae</taxon>
        <taxon>Streptophyta</taxon>
        <taxon>Embryophyta</taxon>
        <taxon>Tracheophyta</taxon>
        <taxon>Spermatophyta</taxon>
        <taxon>Magnoliopsida</taxon>
        <taxon>eudicotyledons</taxon>
        <taxon>Gunneridae</taxon>
        <taxon>Pentapetalae</taxon>
        <taxon>rosids</taxon>
        <taxon>fabids</taxon>
        <taxon>Rosales</taxon>
        <taxon>Rosaceae</taxon>
        <taxon>Rosoideae</taxon>
        <taxon>Rosoideae incertae sedis</taxon>
        <taxon>Rosa</taxon>
    </lineage>
</organism>
<dbReference type="GO" id="GO:0047162">
    <property type="term" value="F:17-O-deacetylvindoline O-acetyltransferase activity"/>
    <property type="evidence" value="ECO:0007669"/>
    <property type="project" value="UniProtKB-EC"/>
</dbReference>
<keyword evidence="3 4" id="KW-0012">Acyltransferase</keyword>
<dbReference type="PANTHER" id="PTHR31623:SF46">
    <property type="entry name" value="VINORINE SYNTHASE-LIKE"/>
    <property type="match status" value="1"/>
</dbReference>
<evidence type="ECO:0000256" key="1">
    <source>
        <dbReference type="ARBA" id="ARBA00009861"/>
    </source>
</evidence>
<accession>A0A2P6RG13</accession>